<name>A0ABT1NFK4_9FIRM</name>
<organism evidence="8 9">
    <name type="scientific">Lutispora saccharofermentans</name>
    <dbReference type="NCBI Taxonomy" id="3024236"/>
    <lineage>
        <taxon>Bacteria</taxon>
        <taxon>Bacillati</taxon>
        <taxon>Bacillota</taxon>
        <taxon>Clostridia</taxon>
        <taxon>Lutisporales</taxon>
        <taxon>Lutisporaceae</taxon>
        <taxon>Lutispora</taxon>
    </lineage>
</organism>
<comment type="similarity">
    <text evidence="6">Belongs to the ABC-4 integral membrane protein family.</text>
</comment>
<dbReference type="Proteomes" id="UP001651880">
    <property type="component" value="Unassembled WGS sequence"/>
</dbReference>
<evidence type="ECO:0000256" key="1">
    <source>
        <dbReference type="ARBA" id="ARBA00004651"/>
    </source>
</evidence>
<feature type="transmembrane region" description="Helical" evidence="6">
    <location>
        <begin position="150"/>
        <end position="171"/>
    </location>
</feature>
<proteinExistence type="inferred from homology"/>
<evidence type="ECO:0000259" key="7">
    <source>
        <dbReference type="Pfam" id="PF02687"/>
    </source>
</evidence>
<dbReference type="RefSeq" id="WP_255227568.1">
    <property type="nucleotide sequence ID" value="NZ_JAJEKE010000008.1"/>
</dbReference>
<feature type="transmembrane region" description="Helical" evidence="6">
    <location>
        <begin position="21"/>
        <end position="40"/>
    </location>
</feature>
<comment type="subcellular location">
    <subcellularLocation>
        <location evidence="1 6">Cell membrane</location>
        <topology evidence="1 6">Multi-pass membrane protein</topology>
    </subcellularLocation>
</comment>
<feature type="transmembrane region" description="Helical" evidence="6">
    <location>
        <begin position="233"/>
        <end position="252"/>
    </location>
</feature>
<accession>A0ABT1NFK4</accession>
<evidence type="ECO:0000256" key="2">
    <source>
        <dbReference type="ARBA" id="ARBA00022475"/>
    </source>
</evidence>
<reference evidence="8 9" key="1">
    <citation type="submission" date="2021-10" db="EMBL/GenBank/DDBJ databases">
        <title>Lutispora strain m25 sp. nov., a thermophilic, non-spore-forming bacterium isolated from a lab-scale methanogenic bioreactor digesting anaerobic sludge.</title>
        <authorList>
            <person name="El Houari A."/>
            <person name="Mcdonald J."/>
        </authorList>
    </citation>
    <scope>NUCLEOTIDE SEQUENCE [LARGE SCALE GENOMIC DNA]</scope>
    <source>
        <strain evidence="9">m25</strain>
    </source>
</reference>
<dbReference type="PIRSF" id="PIRSF018968">
    <property type="entry name" value="ABC_permease_BceB"/>
    <property type="match status" value="1"/>
</dbReference>
<keyword evidence="5 6" id="KW-0472">Membrane</keyword>
<keyword evidence="4 6" id="KW-1133">Transmembrane helix</keyword>
<keyword evidence="3 6" id="KW-0812">Transmembrane</keyword>
<dbReference type="InterPro" id="IPR027022">
    <property type="entry name" value="ABC_permease_BceB-typ"/>
</dbReference>
<evidence type="ECO:0000256" key="4">
    <source>
        <dbReference type="ARBA" id="ARBA00022989"/>
    </source>
</evidence>
<keyword evidence="9" id="KW-1185">Reference proteome</keyword>
<feature type="transmembrane region" description="Helical" evidence="6">
    <location>
        <begin position="596"/>
        <end position="621"/>
    </location>
</feature>
<dbReference type="PANTHER" id="PTHR46795">
    <property type="entry name" value="ABC TRANSPORTER PERMEASE-RELATED-RELATED"/>
    <property type="match status" value="1"/>
</dbReference>
<protein>
    <submittedName>
        <fullName evidence="8">ABC transporter permease</fullName>
    </submittedName>
</protein>
<feature type="transmembrane region" description="Helical" evidence="6">
    <location>
        <begin position="113"/>
        <end position="144"/>
    </location>
</feature>
<feature type="transmembrane region" description="Helical" evidence="6">
    <location>
        <begin position="627"/>
        <end position="646"/>
    </location>
</feature>
<comment type="caution">
    <text evidence="8">The sequence shown here is derived from an EMBL/GenBank/DDBJ whole genome shotgun (WGS) entry which is preliminary data.</text>
</comment>
<feature type="transmembrane region" description="Helical" evidence="6">
    <location>
        <begin position="539"/>
        <end position="561"/>
    </location>
</feature>
<feature type="transmembrane region" description="Helical" evidence="6">
    <location>
        <begin position="285"/>
        <end position="306"/>
    </location>
</feature>
<evidence type="ECO:0000256" key="5">
    <source>
        <dbReference type="ARBA" id="ARBA00023136"/>
    </source>
</evidence>
<dbReference type="Pfam" id="PF02687">
    <property type="entry name" value="FtsX"/>
    <property type="match status" value="1"/>
</dbReference>
<sequence length="660" mass="74948">MTLRDIAYKNIKGNFNRYVMYYLSNTLVVMVFFIFANFIFNPTVSNVKTLGTKGVLTANTMIVCEFLILVFTFLFTFYSISNFLKSREKEFGLLSMFGLTKSEIRSYVNYENLFVSFISIITGLLLGALFSKLFFMAITVIMALDIEVPFLISLKAVIITALSFIALFQGINYVTTFRIKNNNIAELLRGARVAQDVPKFSVPKTVMAVLFIAIGYGMAVVSGVMIILTMFPVLFFTVTGTYFLFSQFSVFITSKIKKNKRVFYNGTNMITLSQIIYKLKDNAKVLFIVAILGAITLTASASVYSIQQSIKGKVQLSDPNDISFVEIGAGLNDMSILEKTEKVLKKYGHELSNKNQLVLLKAKNPDKPVNYDIKKAKNPHRNPNTEDFYIMSNSDYNNLADQFKKEKVTLTEGEVYVNSYEIIIMGAKDEKIFEDNKFLTLVINGKPNKLKLAGEMIGGVINVGRNKTNVAVVSDSDFKSYKDDTPKEEQLMYHGYNIRDWEKSANAVNEIASSVPQNENIFFTEKITSFIDVFQTMSLFLFIGTFVSILFFIATGSIIYFKMFNEIKKDRQEFISLKKMGMTEGEMKKIVSAQSFIVFFLPFIVTFSHATFAIIALSNLLSNNITVYFLTVAAIYLVFQSFYYIFAKTMYTRQIKNFEI</sequence>
<dbReference type="PANTHER" id="PTHR46795:SF3">
    <property type="entry name" value="ABC TRANSPORTER PERMEASE"/>
    <property type="match status" value="1"/>
</dbReference>
<gene>
    <name evidence="8" type="ORF">LJD61_10905</name>
</gene>
<evidence type="ECO:0000313" key="8">
    <source>
        <dbReference type="EMBL" id="MCQ1530052.1"/>
    </source>
</evidence>
<dbReference type="EMBL" id="JAJEKE010000008">
    <property type="protein sequence ID" value="MCQ1530052.1"/>
    <property type="molecule type" value="Genomic_DNA"/>
</dbReference>
<evidence type="ECO:0000313" key="9">
    <source>
        <dbReference type="Proteomes" id="UP001651880"/>
    </source>
</evidence>
<dbReference type="InterPro" id="IPR003838">
    <property type="entry name" value="ABC3_permease_C"/>
</dbReference>
<dbReference type="InterPro" id="IPR052536">
    <property type="entry name" value="ABC-4_Integral_Memb_Prot"/>
</dbReference>
<evidence type="ECO:0000256" key="6">
    <source>
        <dbReference type="PIRNR" id="PIRNR018968"/>
    </source>
</evidence>
<keyword evidence="6" id="KW-0813">Transport</keyword>
<evidence type="ECO:0000256" key="3">
    <source>
        <dbReference type="ARBA" id="ARBA00022692"/>
    </source>
</evidence>
<feature type="transmembrane region" description="Helical" evidence="6">
    <location>
        <begin position="206"/>
        <end position="227"/>
    </location>
</feature>
<feature type="domain" description="ABC3 transporter permease C-terminal" evidence="7">
    <location>
        <begin position="66"/>
        <end position="182"/>
    </location>
</feature>
<keyword evidence="2 6" id="KW-1003">Cell membrane</keyword>
<feature type="transmembrane region" description="Helical" evidence="6">
    <location>
        <begin position="60"/>
        <end position="80"/>
    </location>
</feature>